<evidence type="ECO:0000256" key="4">
    <source>
        <dbReference type="ARBA" id="ARBA00022837"/>
    </source>
</evidence>
<keyword evidence="8" id="KW-1185">Reference proteome</keyword>
<proteinExistence type="inferred from homology"/>
<evidence type="ECO:0000256" key="3">
    <source>
        <dbReference type="ARBA" id="ARBA00022801"/>
    </source>
</evidence>
<comment type="caution">
    <text evidence="7">The sequence shown here is derived from an EMBL/GenBank/DDBJ whole genome shotgun (WGS) entry which is preliminary data.</text>
</comment>
<dbReference type="InterPro" id="IPR050738">
    <property type="entry name" value="Sulfatase"/>
</dbReference>
<keyword evidence="3" id="KW-0378">Hydrolase</keyword>
<evidence type="ECO:0000259" key="6">
    <source>
        <dbReference type="Pfam" id="PF00884"/>
    </source>
</evidence>
<evidence type="ECO:0000256" key="2">
    <source>
        <dbReference type="ARBA" id="ARBA00022723"/>
    </source>
</evidence>
<dbReference type="InterPro" id="IPR024607">
    <property type="entry name" value="Sulfatase_CS"/>
</dbReference>
<dbReference type="InterPro" id="IPR017850">
    <property type="entry name" value="Alkaline_phosphatase_core_sf"/>
</dbReference>
<dbReference type="PROSITE" id="PS00523">
    <property type="entry name" value="SULFATASE_1"/>
    <property type="match status" value="1"/>
</dbReference>
<evidence type="ECO:0000256" key="5">
    <source>
        <dbReference type="SAM" id="MobiDB-lite"/>
    </source>
</evidence>
<dbReference type="SUPFAM" id="SSF53649">
    <property type="entry name" value="Alkaline phosphatase-like"/>
    <property type="match status" value="1"/>
</dbReference>
<keyword evidence="2" id="KW-0479">Metal-binding</keyword>
<keyword evidence="4" id="KW-0106">Calcium</keyword>
<dbReference type="PANTHER" id="PTHR42693:SF53">
    <property type="entry name" value="ENDO-4-O-SULFATASE"/>
    <property type="match status" value="1"/>
</dbReference>
<dbReference type="PANTHER" id="PTHR42693">
    <property type="entry name" value="ARYLSULFATASE FAMILY MEMBER"/>
    <property type="match status" value="1"/>
</dbReference>
<feature type="compositionally biased region" description="Polar residues" evidence="5">
    <location>
        <begin position="123"/>
        <end position="139"/>
    </location>
</feature>
<dbReference type="Gene3D" id="3.40.720.10">
    <property type="entry name" value="Alkaline Phosphatase, subunit A"/>
    <property type="match status" value="1"/>
</dbReference>
<evidence type="ECO:0000256" key="1">
    <source>
        <dbReference type="ARBA" id="ARBA00008779"/>
    </source>
</evidence>
<dbReference type="InterPro" id="IPR000917">
    <property type="entry name" value="Sulfatase_N"/>
</dbReference>
<accession>A0ABP8N3F0</accession>
<feature type="region of interest" description="Disordered" evidence="5">
    <location>
        <begin position="105"/>
        <end position="143"/>
    </location>
</feature>
<reference evidence="8" key="1">
    <citation type="journal article" date="2019" name="Int. J. Syst. Evol. Microbiol.">
        <title>The Global Catalogue of Microorganisms (GCM) 10K type strain sequencing project: providing services to taxonomists for standard genome sequencing and annotation.</title>
        <authorList>
            <consortium name="The Broad Institute Genomics Platform"/>
            <consortium name="The Broad Institute Genome Sequencing Center for Infectious Disease"/>
            <person name="Wu L."/>
            <person name="Ma J."/>
        </authorList>
    </citation>
    <scope>NUCLEOTIDE SEQUENCE [LARGE SCALE GENOMIC DNA]</scope>
    <source>
        <strain evidence="8">JCM 17759</strain>
    </source>
</reference>
<feature type="domain" description="Sulfatase N-terminal" evidence="6">
    <location>
        <begin position="2"/>
        <end position="315"/>
    </location>
</feature>
<sequence length="443" mass="49834">MVLCDDLGYGDLECYGHPHIKTPHLNRMAEEGVRFTNFYSAAPVCSPSRVGLLTGRSPNRAGVYDFIPGGRDVYMRSSEVTIPQLLKQVGYATCMSGKWHCNGKFNSPQQPQPDSAGFDHWFGTQNNASPSHENPQNFVRNGEPVGPLEGYSCQIVVDEAVNWLKDQQAEAPEQPFFMYVAFHEPHEPVASPKKLVEQYSEAAQNEDEAQYFANVANVDVAVGRLMTALKDLDVDSNTLVVFTADNGPETLNRYRRASRSYGRATPLRGMKLWTTDAGFRVAGIMRWPDRIKEDQIVHHPVSSLDFFPTFCQLAGTTPPANLMLDGTNFLPALKNEAPDRPKPLLWIYYNALNERRVAMRDGEWKVLAKLNISKYTNVTTENEAEVKAAELSDFQIFRITNDVDESNDLSASMPEKLDELSKRLKANYHDLLNDSHIWDAKKP</sequence>
<evidence type="ECO:0000313" key="8">
    <source>
        <dbReference type="Proteomes" id="UP001500840"/>
    </source>
</evidence>
<dbReference type="EMBL" id="BAABGA010000046">
    <property type="protein sequence ID" value="GAA4458856.1"/>
    <property type="molecule type" value="Genomic_DNA"/>
</dbReference>
<dbReference type="Pfam" id="PF00884">
    <property type="entry name" value="Sulfatase"/>
    <property type="match status" value="1"/>
</dbReference>
<dbReference type="Proteomes" id="UP001500840">
    <property type="component" value="Unassembled WGS sequence"/>
</dbReference>
<evidence type="ECO:0000313" key="7">
    <source>
        <dbReference type="EMBL" id="GAA4458856.1"/>
    </source>
</evidence>
<protein>
    <submittedName>
        <fullName evidence="7">Sulfatase-like hydrolase/transferase</fullName>
    </submittedName>
</protein>
<organism evidence="7 8">
    <name type="scientific">Novipirellula rosea</name>
    <dbReference type="NCBI Taxonomy" id="1031540"/>
    <lineage>
        <taxon>Bacteria</taxon>
        <taxon>Pseudomonadati</taxon>
        <taxon>Planctomycetota</taxon>
        <taxon>Planctomycetia</taxon>
        <taxon>Pirellulales</taxon>
        <taxon>Pirellulaceae</taxon>
        <taxon>Novipirellula</taxon>
    </lineage>
</organism>
<gene>
    <name evidence="7" type="ORF">GCM10023156_37630</name>
</gene>
<name>A0ABP8N3F0_9BACT</name>
<dbReference type="PROSITE" id="PS00149">
    <property type="entry name" value="SULFATASE_2"/>
    <property type="match status" value="1"/>
</dbReference>
<comment type="similarity">
    <text evidence="1">Belongs to the sulfatase family.</text>
</comment>
<dbReference type="Gene3D" id="3.30.1120.10">
    <property type="match status" value="1"/>
</dbReference>